<keyword evidence="1" id="KW-0812">Transmembrane</keyword>
<proteinExistence type="predicted"/>
<dbReference type="eggNOG" id="ENOG5032Z3V">
    <property type="taxonomic scope" value="Bacteria"/>
</dbReference>
<name>A9DMJ5_9FLAO</name>
<keyword evidence="1" id="KW-1133">Transmembrane helix</keyword>
<dbReference type="EMBL" id="ABIB01000002">
    <property type="protein sequence ID" value="EDP97721.1"/>
    <property type="molecule type" value="Genomic_DNA"/>
</dbReference>
<dbReference type="RefSeq" id="WP_007096769.1">
    <property type="nucleotide sequence ID" value="NZ_CP142125.1"/>
</dbReference>
<keyword evidence="3" id="KW-1185">Reference proteome</keyword>
<feature type="transmembrane region" description="Helical" evidence="1">
    <location>
        <begin position="6"/>
        <end position="27"/>
    </location>
</feature>
<dbReference type="Proteomes" id="UP000002945">
    <property type="component" value="Unassembled WGS sequence"/>
</dbReference>
<dbReference type="AlphaFoldDB" id="A9DMJ5"/>
<feature type="transmembrane region" description="Helical" evidence="1">
    <location>
        <begin position="83"/>
        <end position="104"/>
    </location>
</feature>
<dbReference type="HOGENOM" id="CLU_123725_0_0_10"/>
<gene>
    <name evidence="2" type="ORF">KAOT1_21202</name>
</gene>
<keyword evidence="1" id="KW-0472">Membrane</keyword>
<protein>
    <submittedName>
        <fullName evidence="2">Uncharacterized protein</fullName>
    </submittedName>
</protein>
<evidence type="ECO:0000256" key="1">
    <source>
        <dbReference type="SAM" id="Phobius"/>
    </source>
</evidence>
<evidence type="ECO:0000313" key="2">
    <source>
        <dbReference type="EMBL" id="EDP97721.1"/>
    </source>
</evidence>
<feature type="transmembrane region" description="Helical" evidence="1">
    <location>
        <begin position="48"/>
        <end position="71"/>
    </location>
</feature>
<accession>A9DMJ5</accession>
<evidence type="ECO:0000313" key="3">
    <source>
        <dbReference type="Proteomes" id="UP000002945"/>
    </source>
</evidence>
<organism evidence="2 3">
    <name type="scientific">Kordia algicida OT-1</name>
    <dbReference type="NCBI Taxonomy" id="391587"/>
    <lineage>
        <taxon>Bacteria</taxon>
        <taxon>Pseudomonadati</taxon>
        <taxon>Bacteroidota</taxon>
        <taxon>Flavobacteriia</taxon>
        <taxon>Flavobacteriales</taxon>
        <taxon>Flavobacteriaceae</taxon>
        <taxon>Kordia</taxon>
    </lineage>
</organism>
<comment type="caution">
    <text evidence="2">The sequence shown here is derived from an EMBL/GenBank/DDBJ whole genome shotgun (WGS) entry which is preliminary data.</text>
</comment>
<dbReference type="OrthoDB" id="1438492at2"/>
<dbReference type="STRING" id="391587.KAOT1_21202"/>
<reference evidence="2 3" key="1">
    <citation type="journal article" date="2011" name="J. Bacteriol.">
        <title>Genome sequence of the algicidal bacterium Kordia algicida OT-1.</title>
        <authorList>
            <person name="Lee H.S."/>
            <person name="Kang S.G."/>
            <person name="Kwon K.K."/>
            <person name="Lee J.H."/>
            <person name="Kim S.J."/>
        </authorList>
    </citation>
    <scope>NUCLEOTIDE SEQUENCE [LARGE SCALE GENOMIC DNA]</scope>
    <source>
        <strain evidence="2 3">OT-1</strain>
    </source>
</reference>
<sequence length="119" mass="13773">MNFNIISYLLYIPIIFFITVKVGWILYKNGEVFMCTIIQNDPEIVASINKLLLIGYYLINLGAATITIAYWETVQNGYEMMNALADILGKTILALAIMHYNNIFWIKFLNRKKQTEVIN</sequence>